<dbReference type="EMBL" id="ADNY01000027">
    <property type="protein sequence ID" value="EFG55658.1"/>
    <property type="molecule type" value="Genomic_DNA"/>
</dbReference>
<sequence length="564" mass="62457">MTVKQSVLILYFLFQHFYITIALSGYLGNGGNNLNYKKFLAVGSVALFGVGLFGFANGVNAASTDEATISKKTDTTKKAAQTVTSYQLMTKVAGSKNYTVWKNVRNGKVSTKVADAINFRYNHIQSNQSIKTSKYTYWLIYVDGRRVGWVNQRYFARNKISVPKTVSLVNNPNYSFNTRDAISYATDSTGTVVDNTEVTVSKDTIDCGTAGTTKVTYSYGSGSATSTVTVRKTTSEGIADADKVTAKTGTNKLPSWVSHYGASLNYLSPTDFTAETKTHSLTSDDMTLTTRLYQPVFLSVKTDTTRDGNINRVGHIPEGVTVSDGWAYTSLLSHINLTSGHVVGYNLNKLVNPYNPQYLLTMSQSKFNTYVKNIKVSPYVPIGHGQSMGSSSKYVYLLANDNTKVGSAASEEIIQLNKTDLTIHKIWTIKCWNGSSASPRYFKNAVIVNDYLMYGLYYDPTKDRYEYWRFDRTGDNWNPTIVGATSSTFVGNNEPVQGFTYDSTNNNFYIAFNDLIVRLGTDGTIKKSYTFTTGREIEGISVSDNKLYANLAQRAELLESNSLK</sequence>
<accession>D4YT32</accession>
<dbReference type="SUPFAM" id="SSF82057">
    <property type="entry name" value="Prokaryotic SH3-related domain"/>
    <property type="match status" value="1"/>
</dbReference>
<organism evidence="4 5">
    <name type="scientific">Lactobacillus amylolyticus DSM 11664</name>
    <dbReference type="NCBI Taxonomy" id="585524"/>
    <lineage>
        <taxon>Bacteria</taxon>
        <taxon>Bacillati</taxon>
        <taxon>Bacillota</taxon>
        <taxon>Bacilli</taxon>
        <taxon>Lactobacillales</taxon>
        <taxon>Lactobacillaceae</taxon>
        <taxon>Lactobacillus</taxon>
    </lineage>
</organism>
<dbReference type="InterPro" id="IPR025987">
    <property type="entry name" value="GW_dom"/>
</dbReference>
<dbReference type="Pfam" id="PF13457">
    <property type="entry name" value="GW"/>
    <property type="match status" value="1"/>
</dbReference>
<evidence type="ECO:0000259" key="3">
    <source>
        <dbReference type="Pfam" id="PF13457"/>
    </source>
</evidence>
<name>D4YT32_9LACO</name>
<feature type="domain" description="GW" evidence="3">
    <location>
        <begin position="84"/>
        <end position="155"/>
    </location>
</feature>
<keyword evidence="1" id="KW-0812">Transmembrane</keyword>
<keyword evidence="5" id="KW-1185">Reference proteome</keyword>
<dbReference type="Pfam" id="PF07523">
    <property type="entry name" value="Big_3"/>
    <property type="match status" value="1"/>
</dbReference>
<evidence type="ECO:0000313" key="5">
    <source>
        <dbReference type="Proteomes" id="UP000004069"/>
    </source>
</evidence>
<evidence type="ECO:0000259" key="2">
    <source>
        <dbReference type="Pfam" id="PF07523"/>
    </source>
</evidence>
<comment type="caution">
    <text evidence="4">The sequence shown here is derived from an EMBL/GenBank/DDBJ whole genome shotgun (WGS) entry which is preliminary data.</text>
</comment>
<gene>
    <name evidence="4" type="ORF">HMPREF0493_0693</name>
</gene>
<reference evidence="4 5" key="1">
    <citation type="submission" date="2010-04" db="EMBL/GenBank/DDBJ databases">
        <authorList>
            <person name="Muzny D."/>
            <person name="Qin X."/>
            <person name="Deng J."/>
            <person name="Jiang H."/>
            <person name="Liu Y."/>
            <person name="Qu J."/>
            <person name="Song X.-Z."/>
            <person name="Zhang L."/>
            <person name="Thornton R."/>
            <person name="Coyle M."/>
            <person name="Francisco L."/>
            <person name="Jackson L."/>
            <person name="Javaid M."/>
            <person name="Korchina V."/>
            <person name="Kovar C."/>
            <person name="Mata R."/>
            <person name="Mathew T."/>
            <person name="Ngo R."/>
            <person name="Nguyen L."/>
            <person name="Nguyen N."/>
            <person name="Okwuonu G."/>
            <person name="Ongeri F."/>
            <person name="Pham C."/>
            <person name="Simmons D."/>
            <person name="Wilczek-Boney K."/>
            <person name="Hale W."/>
            <person name="Jakkamsetti A."/>
            <person name="Pham P."/>
            <person name="Ruth R."/>
            <person name="San Lucas F."/>
            <person name="Warren J."/>
            <person name="Zhang J."/>
            <person name="Zhao Z."/>
            <person name="Zhou C."/>
            <person name="Zhu D."/>
            <person name="Lee S."/>
            <person name="Bess C."/>
            <person name="Blankenburg K."/>
            <person name="Forbes L."/>
            <person name="Fu Q."/>
            <person name="Gubbala S."/>
            <person name="Hirani K."/>
            <person name="Jayaseelan J.C."/>
            <person name="Lara F."/>
            <person name="Munidasa M."/>
            <person name="Palculict T."/>
            <person name="Patil S."/>
            <person name="Pu L.-L."/>
            <person name="Saada N."/>
            <person name="Tang L."/>
            <person name="Weissenberger G."/>
            <person name="Zhu Y."/>
            <person name="Hemphill L."/>
            <person name="Shang Y."/>
            <person name="Youmans B."/>
            <person name="Ayvaz T."/>
            <person name="Ross M."/>
            <person name="Santibanez J."/>
            <person name="Aqrawi P."/>
            <person name="Gross S."/>
            <person name="Joshi V."/>
            <person name="Fowler G."/>
            <person name="Nazareth L."/>
            <person name="Reid J."/>
            <person name="Worley K."/>
            <person name="Petrosino J."/>
            <person name="Highlander S."/>
            <person name="Gibbs R."/>
        </authorList>
    </citation>
    <scope>NUCLEOTIDE SEQUENCE [LARGE SCALE GENOMIC DNA]</scope>
    <source>
        <strain evidence="4 5">DSM 11664</strain>
    </source>
</reference>
<feature type="domain" description="Ig-like" evidence="2">
    <location>
        <begin position="176"/>
        <end position="230"/>
    </location>
</feature>
<dbReference type="Proteomes" id="UP000004069">
    <property type="component" value="Unassembled WGS sequence"/>
</dbReference>
<evidence type="ECO:0000313" key="4">
    <source>
        <dbReference type="EMBL" id="EFG55658.1"/>
    </source>
</evidence>
<protein>
    <submittedName>
        <fullName evidence="4">Bacterial group 3 Ig-like protein</fullName>
    </submittedName>
</protein>
<dbReference type="InterPro" id="IPR022038">
    <property type="entry name" value="Ig-like_bact"/>
</dbReference>
<proteinExistence type="predicted"/>
<dbReference type="STRING" id="83683.B1745_04690"/>
<keyword evidence="1" id="KW-1133">Transmembrane helix</keyword>
<dbReference type="AlphaFoldDB" id="D4YT32"/>
<feature type="transmembrane region" description="Helical" evidence="1">
    <location>
        <begin position="6"/>
        <end position="27"/>
    </location>
</feature>
<dbReference type="OrthoDB" id="2323955at2"/>
<feature type="transmembrane region" description="Helical" evidence="1">
    <location>
        <begin position="39"/>
        <end position="56"/>
    </location>
</feature>
<dbReference type="eggNOG" id="ENOG5034AK2">
    <property type="taxonomic scope" value="Bacteria"/>
</dbReference>
<evidence type="ECO:0000256" key="1">
    <source>
        <dbReference type="SAM" id="Phobius"/>
    </source>
</evidence>
<keyword evidence="1" id="KW-0472">Membrane</keyword>